<keyword evidence="3" id="KW-1185">Reference proteome</keyword>
<evidence type="ECO:0000313" key="2">
    <source>
        <dbReference type="EMBL" id="KGN45623.1"/>
    </source>
</evidence>
<dbReference type="Gramene" id="KGN45623">
    <property type="protein sequence ID" value="KGN45623"/>
    <property type="gene ID" value="Csa_6G000710"/>
</dbReference>
<gene>
    <name evidence="2" type="ORF">Csa_6G000710</name>
</gene>
<reference evidence="2 3" key="2">
    <citation type="journal article" date="2009" name="PLoS ONE">
        <title>An integrated genetic and cytogenetic map of the cucumber genome.</title>
        <authorList>
            <person name="Ren Y."/>
            <person name="Zhang Z."/>
            <person name="Liu J."/>
            <person name="Staub J.E."/>
            <person name="Han Y."/>
            <person name="Cheng Z."/>
            <person name="Li X."/>
            <person name="Lu J."/>
            <person name="Miao H."/>
            <person name="Kang H."/>
            <person name="Xie B."/>
            <person name="Gu X."/>
            <person name="Wang X."/>
            <person name="Du Y."/>
            <person name="Jin W."/>
            <person name="Huang S."/>
        </authorList>
    </citation>
    <scope>NUCLEOTIDE SEQUENCE [LARGE SCALE GENOMIC DNA]</scope>
    <source>
        <strain evidence="3">cv. 9930</strain>
    </source>
</reference>
<proteinExistence type="predicted"/>
<dbReference type="AlphaFoldDB" id="A0A0A0K822"/>
<keyword evidence="1" id="KW-0812">Transmembrane</keyword>
<reference evidence="2 3" key="3">
    <citation type="journal article" date="2010" name="BMC Genomics">
        <title>Transcriptome sequencing and comparative analysis of cucumber flowers with different sex types.</title>
        <authorList>
            <person name="Guo S."/>
            <person name="Zheng Y."/>
            <person name="Joung J.G."/>
            <person name="Liu S."/>
            <person name="Zhang Z."/>
            <person name="Crasta O.R."/>
            <person name="Sobral B.W."/>
            <person name="Xu Y."/>
            <person name="Huang S."/>
            <person name="Fei Z."/>
        </authorList>
    </citation>
    <scope>NUCLEOTIDE SEQUENCE [LARGE SCALE GENOMIC DNA]</scope>
    <source>
        <strain evidence="3">cv. 9930</strain>
    </source>
</reference>
<evidence type="ECO:0000313" key="3">
    <source>
        <dbReference type="Proteomes" id="UP000029981"/>
    </source>
</evidence>
<reference evidence="2 3" key="1">
    <citation type="journal article" date="2009" name="Nat. Genet.">
        <title>The genome of the cucumber, Cucumis sativus L.</title>
        <authorList>
            <person name="Huang S."/>
            <person name="Li R."/>
            <person name="Zhang Z."/>
            <person name="Li L."/>
            <person name="Gu X."/>
            <person name="Fan W."/>
            <person name="Lucas W.J."/>
            <person name="Wang X."/>
            <person name="Xie B."/>
            <person name="Ni P."/>
            <person name="Ren Y."/>
            <person name="Zhu H."/>
            <person name="Li J."/>
            <person name="Lin K."/>
            <person name="Jin W."/>
            <person name="Fei Z."/>
            <person name="Li G."/>
            <person name="Staub J."/>
            <person name="Kilian A."/>
            <person name="van der Vossen E.A."/>
            <person name="Wu Y."/>
            <person name="Guo J."/>
            <person name="He J."/>
            <person name="Jia Z."/>
            <person name="Ren Y."/>
            <person name="Tian G."/>
            <person name="Lu Y."/>
            <person name="Ruan J."/>
            <person name="Qian W."/>
            <person name="Wang M."/>
            <person name="Huang Q."/>
            <person name="Li B."/>
            <person name="Xuan Z."/>
            <person name="Cao J."/>
            <person name="Asan"/>
            <person name="Wu Z."/>
            <person name="Zhang J."/>
            <person name="Cai Q."/>
            <person name="Bai Y."/>
            <person name="Zhao B."/>
            <person name="Han Y."/>
            <person name="Li Y."/>
            <person name="Li X."/>
            <person name="Wang S."/>
            <person name="Shi Q."/>
            <person name="Liu S."/>
            <person name="Cho W.K."/>
            <person name="Kim J.Y."/>
            <person name="Xu Y."/>
            <person name="Heller-Uszynska K."/>
            <person name="Miao H."/>
            <person name="Cheng Z."/>
            <person name="Zhang S."/>
            <person name="Wu J."/>
            <person name="Yang Y."/>
            <person name="Kang H."/>
            <person name="Li M."/>
            <person name="Liang H."/>
            <person name="Ren X."/>
            <person name="Shi Z."/>
            <person name="Wen M."/>
            <person name="Jian M."/>
            <person name="Yang H."/>
            <person name="Zhang G."/>
            <person name="Yang Z."/>
            <person name="Chen R."/>
            <person name="Liu S."/>
            <person name="Li J."/>
            <person name="Ma L."/>
            <person name="Liu H."/>
            <person name="Zhou Y."/>
            <person name="Zhao J."/>
            <person name="Fang X."/>
            <person name="Li G."/>
            <person name="Fang L."/>
            <person name="Li Y."/>
            <person name="Liu D."/>
            <person name="Zheng H."/>
            <person name="Zhang Y."/>
            <person name="Qin N."/>
            <person name="Li Z."/>
            <person name="Yang G."/>
            <person name="Yang S."/>
            <person name="Bolund L."/>
            <person name="Kristiansen K."/>
            <person name="Zheng H."/>
            <person name="Li S."/>
            <person name="Zhang X."/>
            <person name="Yang H."/>
            <person name="Wang J."/>
            <person name="Sun R."/>
            <person name="Zhang B."/>
            <person name="Jiang S."/>
            <person name="Wang J."/>
            <person name="Du Y."/>
            <person name="Li S."/>
        </authorList>
    </citation>
    <scope>NUCLEOTIDE SEQUENCE [LARGE SCALE GENOMIC DNA]</scope>
    <source>
        <strain evidence="3">cv. 9930</strain>
    </source>
</reference>
<name>A0A0A0K822_CUCSA</name>
<dbReference type="Proteomes" id="UP000029981">
    <property type="component" value="Chromosome 6"/>
</dbReference>
<keyword evidence="1" id="KW-1133">Transmembrane helix</keyword>
<dbReference type="OMA" id="WIFCSNA"/>
<dbReference type="STRING" id="3659.A0A0A0K822"/>
<dbReference type="EMBL" id="CM002927">
    <property type="protein sequence ID" value="KGN45623.1"/>
    <property type="molecule type" value="Genomic_DNA"/>
</dbReference>
<accession>A0A0A0K822</accession>
<organism evidence="2 3">
    <name type="scientific">Cucumis sativus</name>
    <name type="common">Cucumber</name>
    <dbReference type="NCBI Taxonomy" id="3659"/>
    <lineage>
        <taxon>Eukaryota</taxon>
        <taxon>Viridiplantae</taxon>
        <taxon>Streptophyta</taxon>
        <taxon>Embryophyta</taxon>
        <taxon>Tracheophyta</taxon>
        <taxon>Spermatophyta</taxon>
        <taxon>Magnoliopsida</taxon>
        <taxon>eudicotyledons</taxon>
        <taxon>Gunneridae</taxon>
        <taxon>Pentapetalae</taxon>
        <taxon>rosids</taxon>
        <taxon>fabids</taxon>
        <taxon>Cucurbitales</taxon>
        <taxon>Cucurbitaceae</taxon>
        <taxon>Benincaseae</taxon>
        <taxon>Cucumis</taxon>
    </lineage>
</organism>
<feature type="transmembrane region" description="Helical" evidence="1">
    <location>
        <begin position="12"/>
        <end position="31"/>
    </location>
</feature>
<protein>
    <submittedName>
        <fullName evidence="2">Uncharacterized protein</fullName>
    </submittedName>
</protein>
<keyword evidence="1" id="KW-0472">Membrane</keyword>
<reference evidence="2 3" key="4">
    <citation type="journal article" date="2011" name="BMC Genomics">
        <title>RNA-Seq improves annotation of protein-coding genes in the cucumber genome.</title>
        <authorList>
            <person name="Li Z."/>
            <person name="Zhang Z."/>
            <person name="Yan P."/>
            <person name="Huang S."/>
            <person name="Fei Z."/>
            <person name="Lin K."/>
        </authorList>
    </citation>
    <scope>NUCLEOTIDE SEQUENCE [LARGE SCALE GENOMIC DNA]</scope>
    <source>
        <strain evidence="3">cv. 9930</strain>
    </source>
</reference>
<evidence type="ECO:0000256" key="1">
    <source>
        <dbReference type="SAM" id="Phobius"/>
    </source>
</evidence>
<sequence length="59" mass="6526">MEISQIQFNFWIFCSNALCALVLNFSIFLAIGRTGTVTIRVGGVLQDCVLVAFSTVLFH</sequence>